<feature type="transmembrane region" description="Helical" evidence="5">
    <location>
        <begin position="95"/>
        <end position="116"/>
    </location>
</feature>
<dbReference type="Gene3D" id="1.20.1540.10">
    <property type="entry name" value="Rhomboid-like"/>
    <property type="match status" value="1"/>
</dbReference>
<keyword evidence="4 5" id="KW-0472">Membrane</keyword>
<evidence type="ECO:0000256" key="4">
    <source>
        <dbReference type="ARBA" id="ARBA00023136"/>
    </source>
</evidence>
<evidence type="ECO:0000256" key="5">
    <source>
        <dbReference type="SAM" id="Phobius"/>
    </source>
</evidence>
<feature type="transmembrane region" description="Helical" evidence="5">
    <location>
        <begin position="163"/>
        <end position="183"/>
    </location>
</feature>
<dbReference type="OrthoDB" id="7391593at2"/>
<name>A0A426RQK0_9SPHN</name>
<evidence type="ECO:0000313" key="6">
    <source>
        <dbReference type="EMBL" id="RRQ51233.1"/>
    </source>
</evidence>
<feature type="transmembrane region" description="Helical" evidence="5">
    <location>
        <begin position="189"/>
        <end position="209"/>
    </location>
</feature>
<dbReference type="AlphaFoldDB" id="A0A426RQK0"/>
<evidence type="ECO:0000313" key="7">
    <source>
        <dbReference type="Proteomes" id="UP000268553"/>
    </source>
</evidence>
<keyword evidence="3 5" id="KW-1133">Transmembrane helix</keyword>
<comment type="caution">
    <text evidence="6">The sequence shown here is derived from an EMBL/GenBank/DDBJ whole genome shotgun (WGS) entry which is preliminary data.</text>
</comment>
<dbReference type="RefSeq" id="WP_125231208.1">
    <property type="nucleotide sequence ID" value="NZ_RWJI01000002.1"/>
</dbReference>
<evidence type="ECO:0000256" key="1">
    <source>
        <dbReference type="ARBA" id="ARBA00004141"/>
    </source>
</evidence>
<keyword evidence="2 5" id="KW-0812">Transmembrane</keyword>
<dbReference type="Proteomes" id="UP000268553">
    <property type="component" value="Unassembled WGS sequence"/>
</dbReference>
<protein>
    <submittedName>
        <fullName evidence="6">Uncharacterized protein</fullName>
    </submittedName>
</protein>
<sequence>MTIKKSAASEVKMQRGRKLAFQLIVGGLVGGLASYFGLGLLGAKNMAGDQLAVGAVGLIYLLMGVICGFGLMAPKLGASILNVEDADEIRDQSRILSGSAICMIALGAALMLITMAGPDGPISRSAAMGGLLAALALLIAISIRDWKFYDEMLLQLSRDAGSIAFSGVGLVTLIWGSASWLGLVTAPTPLAMITLTSGGFLMAIFVASARKGLMQPR</sequence>
<feature type="transmembrane region" description="Helical" evidence="5">
    <location>
        <begin position="20"/>
        <end position="41"/>
    </location>
</feature>
<evidence type="ECO:0000256" key="3">
    <source>
        <dbReference type="ARBA" id="ARBA00022989"/>
    </source>
</evidence>
<keyword evidence="7" id="KW-1185">Reference proteome</keyword>
<organism evidence="6 7">
    <name type="scientific">Sphingorhabdus wooponensis</name>
    <dbReference type="NCBI Taxonomy" id="940136"/>
    <lineage>
        <taxon>Bacteria</taxon>
        <taxon>Pseudomonadati</taxon>
        <taxon>Pseudomonadota</taxon>
        <taxon>Alphaproteobacteria</taxon>
        <taxon>Sphingomonadales</taxon>
        <taxon>Sphingomonadaceae</taxon>
        <taxon>Sphingorhabdus</taxon>
    </lineage>
</organism>
<accession>A0A426RQK0</accession>
<comment type="subcellular location">
    <subcellularLocation>
        <location evidence="1">Membrane</location>
        <topology evidence="1">Multi-pass membrane protein</topology>
    </subcellularLocation>
</comment>
<feature type="transmembrane region" description="Helical" evidence="5">
    <location>
        <begin position="53"/>
        <end position="74"/>
    </location>
</feature>
<dbReference type="EMBL" id="RWJI01000002">
    <property type="protein sequence ID" value="RRQ51233.1"/>
    <property type="molecule type" value="Genomic_DNA"/>
</dbReference>
<reference evidence="6 7" key="1">
    <citation type="submission" date="2018-12" db="EMBL/GenBank/DDBJ databases">
        <authorList>
            <person name="Kim S.-J."/>
            <person name="Jung G.-Y."/>
        </authorList>
    </citation>
    <scope>NUCLEOTIDE SEQUENCE [LARGE SCALE GENOMIC DNA]</scope>
    <source>
        <strain evidence="6 7">03SU3-P</strain>
    </source>
</reference>
<proteinExistence type="predicted"/>
<dbReference type="InterPro" id="IPR035952">
    <property type="entry name" value="Rhomboid-like_sf"/>
</dbReference>
<dbReference type="GO" id="GO:0016020">
    <property type="term" value="C:membrane"/>
    <property type="evidence" value="ECO:0007669"/>
    <property type="project" value="UniProtKB-SubCell"/>
</dbReference>
<gene>
    <name evidence="6" type="ORF">D7D48_09700</name>
</gene>
<evidence type="ECO:0000256" key="2">
    <source>
        <dbReference type="ARBA" id="ARBA00022692"/>
    </source>
</evidence>
<feature type="transmembrane region" description="Helical" evidence="5">
    <location>
        <begin position="122"/>
        <end position="143"/>
    </location>
</feature>